<proteinExistence type="predicted"/>
<comment type="caution">
    <text evidence="2">The sequence shown here is derived from an EMBL/GenBank/DDBJ whole genome shotgun (WGS) entry which is preliminary data.</text>
</comment>
<feature type="transmembrane region" description="Helical" evidence="1">
    <location>
        <begin position="52"/>
        <end position="73"/>
    </location>
</feature>
<dbReference type="RefSeq" id="WP_015254843.1">
    <property type="nucleotide sequence ID" value="NZ_CAJRAY010000070.1"/>
</dbReference>
<evidence type="ECO:0008006" key="4">
    <source>
        <dbReference type="Google" id="ProtNLM"/>
    </source>
</evidence>
<accession>A0ABM8V6E0</accession>
<name>A0ABM8V6E0_THEXY</name>
<keyword evidence="1" id="KW-0812">Transmembrane</keyword>
<protein>
    <recommendedName>
        <fullName evidence="4">Alkaline shock response membrane anchor protein AmaP</fullName>
    </recommendedName>
</protein>
<sequence length="185" mass="19943">MARVLDKLLLFIYSLIILAASFAALGAASGIIESSDAIASVRSLYDGWGVRTAVIIVSAVSLLISLRFLYIALRRGGGAAPSIDQRTDFGDIRISLETVENLALKAASRQRGVQDLRARIRVTDAGIDISIRAVVDGDSPIPSLSEEIQRSVKDYVEEITGIPVANVAVFVANIVRTQTFKNRVE</sequence>
<dbReference type="Proteomes" id="UP000681526">
    <property type="component" value="Unassembled WGS sequence"/>
</dbReference>
<dbReference type="EMBL" id="CAJRAY010000070">
    <property type="protein sequence ID" value="CAG5089942.1"/>
    <property type="molecule type" value="Genomic_DNA"/>
</dbReference>
<organism evidence="2 3">
    <name type="scientific">Thermobacillus xylanilyticus</name>
    <dbReference type="NCBI Taxonomy" id="76633"/>
    <lineage>
        <taxon>Bacteria</taxon>
        <taxon>Bacillati</taxon>
        <taxon>Bacillota</taxon>
        <taxon>Bacilli</taxon>
        <taxon>Bacillales</taxon>
        <taxon>Paenibacillaceae</taxon>
        <taxon>Thermobacillus</taxon>
    </lineage>
</organism>
<dbReference type="NCBIfam" id="NF033218">
    <property type="entry name" value="anchor_AmaP"/>
    <property type="match status" value="1"/>
</dbReference>
<gene>
    <name evidence="2" type="primary">txxe 1913</name>
    <name evidence="2" type="ORF">TXXE_13595</name>
</gene>
<evidence type="ECO:0000313" key="2">
    <source>
        <dbReference type="EMBL" id="CAG5089942.1"/>
    </source>
</evidence>
<keyword evidence="3" id="KW-1185">Reference proteome</keyword>
<keyword evidence="1" id="KW-1133">Transmembrane helix</keyword>
<evidence type="ECO:0000313" key="3">
    <source>
        <dbReference type="Proteomes" id="UP000681526"/>
    </source>
</evidence>
<evidence type="ECO:0000256" key="1">
    <source>
        <dbReference type="SAM" id="Phobius"/>
    </source>
</evidence>
<reference evidence="2 3" key="1">
    <citation type="submission" date="2021-04" db="EMBL/GenBank/DDBJ databases">
        <authorList>
            <person name="Rakotoarivonina H."/>
        </authorList>
    </citation>
    <scope>NUCLEOTIDE SEQUENCE [LARGE SCALE GENOMIC DNA]</scope>
    <source>
        <strain evidence="2 3">XE</strain>
    </source>
</reference>
<keyword evidence="1" id="KW-0472">Membrane</keyword>